<evidence type="ECO:0000256" key="2">
    <source>
        <dbReference type="SAM" id="SignalP"/>
    </source>
</evidence>
<organism evidence="3 4">
    <name type="scientific">Agathobacter rectalis</name>
    <dbReference type="NCBI Taxonomy" id="39491"/>
    <lineage>
        <taxon>Bacteria</taxon>
        <taxon>Bacillati</taxon>
        <taxon>Bacillota</taxon>
        <taxon>Clostridia</taxon>
        <taxon>Lachnospirales</taxon>
        <taxon>Lachnospiraceae</taxon>
        <taxon>Agathobacter</taxon>
    </lineage>
</organism>
<feature type="region of interest" description="Disordered" evidence="1">
    <location>
        <begin position="33"/>
        <end position="60"/>
    </location>
</feature>
<proteinExistence type="predicted"/>
<evidence type="ECO:0000256" key="1">
    <source>
        <dbReference type="SAM" id="MobiDB-lite"/>
    </source>
</evidence>
<dbReference type="PROSITE" id="PS51257">
    <property type="entry name" value="PROKAR_LIPOPROTEIN"/>
    <property type="match status" value="1"/>
</dbReference>
<sequence length="308" mass="33186">MKKRTNLLALVLSITAITFTLFGCSSNTGQKKSIAVPGSATETGGGAESSGTNGGGADQASADESINEQVLVDQDGIKITATEYVTDSIWGDGIKLLVENNSAKDYTIGCDALIVNDYMITDLFSADVAAGKKSNEVMYLSSTELKAAGIDTVGQIEMYFHAYDSNWDNLFKNVYSKLETSEFANMDTTPNDEGQELYNANGVRIVGKTVDENSFWGTAILLYIENTSGQNVGINVDNMSINGYMMTPLFSTTVYDGKKSIDDITIMSSDLEANGITSVDQVELKFHIYNAESYDTIADSDAITFTAQ</sequence>
<reference evidence="3 4" key="1">
    <citation type="submission" date="2015-09" db="EMBL/GenBank/DDBJ databases">
        <authorList>
            <consortium name="Pathogen Informatics"/>
        </authorList>
    </citation>
    <scope>NUCLEOTIDE SEQUENCE [LARGE SCALE GENOMIC DNA]</scope>
    <source>
        <strain evidence="3 4">2789STDY5834968</strain>
    </source>
</reference>
<dbReference type="EMBL" id="CYXM01000001">
    <property type="protein sequence ID" value="CUM68868.1"/>
    <property type="molecule type" value="Genomic_DNA"/>
</dbReference>
<accession>A0A173QU72</accession>
<feature type="signal peptide" evidence="2">
    <location>
        <begin position="1"/>
        <end position="23"/>
    </location>
</feature>
<dbReference type="AlphaFoldDB" id="A0A173QU72"/>
<gene>
    <name evidence="3" type="ORF">ERS852580_00040</name>
</gene>
<feature type="chain" id="PRO_5038356778" evidence="2">
    <location>
        <begin position="24"/>
        <end position="308"/>
    </location>
</feature>
<evidence type="ECO:0000313" key="4">
    <source>
        <dbReference type="Proteomes" id="UP000095673"/>
    </source>
</evidence>
<protein>
    <submittedName>
        <fullName evidence="3">Uncharacterized protein</fullName>
    </submittedName>
</protein>
<dbReference type="RefSeq" id="WP_055236606.1">
    <property type="nucleotide sequence ID" value="NZ_CYXM01000001.1"/>
</dbReference>
<name>A0A173QU72_9FIRM</name>
<dbReference type="Proteomes" id="UP000095673">
    <property type="component" value="Unassembled WGS sequence"/>
</dbReference>
<evidence type="ECO:0000313" key="3">
    <source>
        <dbReference type="EMBL" id="CUM68868.1"/>
    </source>
</evidence>
<keyword evidence="2" id="KW-0732">Signal</keyword>
<dbReference type="OrthoDB" id="2066727at2"/>
<feature type="compositionally biased region" description="Gly residues" evidence="1">
    <location>
        <begin position="43"/>
        <end position="57"/>
    </location>
</feature>